<organism evidence="1 2">
    <name type="scientific">Dioscorea cayennensis subsp. rotundata</name>
    <name type="common">White Guinea yam</name>
    <name type="synonym">Dioscorea rotundata</name>
    <dbReference type="NCBI Taxonomy" id="55577"/>
    <lineage>
        <taxon>Eukaryota</taxon>
        <taxon>Viridiplantae</taxon>
        <taxon>Streptophyta</taxon>
        <taxon>Embryophyta</taxon>
        <taxon>Tracheophyta</taxon>
        <taxon>Spermatophyta</taxon>
        <taxon>Magnoliopsida</taxon>
        <taxon>Liliopsida</taxon>
        <taxon>Dioscoreales</taxon>
        <taxon>Dioscoreaceae</taxon>
        <taxon>Dioscorea</taxon>
    </lineage>
</organism>
<proteinExistence type="predicted"/>
<dbReference type="GeneID" id="120272178"/>
<evidence type="ECO:0000313" key="2">
    <source>
        <dbReference type="RefSeq" id="XP_039134878.1"/>
    </source>
</evidence>
<gene>
    <name evidence="2" type="primary">LOC120272178</name>
</gene>
<evidence type="ECO:0000313" key="1">
    <source>
        <dbReference type="Proteomes" id="UP001515500"/>
    </source>
</evidence>
<dbReference type="RefSeq" id="XP_039134878.1">
    <property type="nucleotide sequence ID" value="XM_039278944.1"/>
</dbReference>
<name>A0AB40C6V1_DIOCR</name>
<dbReference type="PANTHER" id="PTHR34222">
    <property type="entry name" value="GAG_PRE-INTEGRS DOMAIN-CONTAINING PROTEIN"/>
    <property type="match status" value="1"/>
</dbReference>
<sequence length="222" mass="25096">MQFLMGLNESYTNVRGNMLIMKPLPTVRQAYSLLIQEEKQREIRSRSHFTLDGVSFNAGNTYNRNVTQIANRGKSEFRKLFCEYCKKAGHRKEKCFKLHGFPNNYKGKRDKKFVASVQGNNSAQTSNYEVSSSLQVIGVSGKGQFPELTPLQCKQLMEFLSSSIQNSDSEKLLAMQIWLPLWQGPSQKRPLVLGRSFNGLYLLHLQKGVLDSAQSSNSATCS</sequence>
<protein>
    <submittedName>
        <fullName evidence="2">Uncharacterized protein LOC120272178</fullName>
    </submittedName>
</protein>
<dbReference type="PANTHER" id="PTHR34222:SF33">
    <property type="entry name" value="RETROTRANSPOSON GAG DOMAIN-CONTAINING PROTEIN"/>
    <property type="match status" value="1"/>
</dbReference>
<reference evidence="2" key="1">
    <citation type="submission" date="2025-08" db="UniProtKB">
        <authorList>
            <consortium name="RefSeq"/>
        </authorList>
    </citation>
    <scope>IDENTIFICATION</scope>
</reference>
<dbReference type="AlphaFoldDB" id="A0AB40C6V1"/>
<dbReference type="Proteomes" id="UP001515500">
    <property type="component" value="Chromosome 11"/>
</dbReference>
<accession>A0AB40C6V1</accession>
<keyword evidence="1" id="KW-1185">Reference proteome</keyword>